<feature type="domain" description="Amidase" evidence="2">
    <location>
        <begin position="48"/>
        <end position="399"/>
    </location>
</feature>
<proteinExistence type="inferred from homology"/>
<evidence type="ECO:0000256" key="1">
    <source>
        <dbReference type="ARBA" id="ARBA00009199"/>
    </source>
</evidence>
<reference evidence="3 4" key="1">
    <citation type="submission" date="2016-07" db="EMBL/GenBank/DDBJ databases">
        <title>Complete genome sequence of Bradyrhizobium icense LMTR 13T, a potential inoculant strain isolated from lima bean (Phaseolus lunatus) in Peru.</title>
        <authorList>
            <person name="Ormeno-Orrillo E."/>
            <person name="Duran D."/>
            <person name="Rogel M.A."/>
            <person name="Rey L."/>
            <person name="Imperial J."/>
            <person name="Ruiz-Argueso T."/>
            <person name="Martinez-Romero E."/>
        </authorList>
    </citation>
    <scope>NUCLEOTIDE SEQUENCE [LARGE SCALE GENOMIC DNA]</scope>
    <source>
        <strain evidence="3 4">LMTR 13</strain>
    </source>
</reference>
<dbReference type="Gene3D" id="3.90.1300.10">
    <property type="entry name" value="Amidase signature (AS) domain"/>
    <property type="match status" value="1"/>
</dbReference>
<dbReference type="PANTHER" id="PTHR11895:SF151">
    <property type="entry name" value="GLUTAMYL-TRNA(GLN) AMIDOTRANSFERASE SUBUNIT A"/>
    <property type="match status" value="1"/>
</dbReference>
<gene>
    <name evidence="3" type="ORF">LMTR13_17935</name>
</gene>
<dbReference type="Pfam" id="PF01425">
    <property type="entry name" value="Amidase"/>
    <property type="match status" value="1"/>
</dbReference>
<keyword evidence="4" id="KW-1185">Reference proteome</keyword>
<dbReference type="InterPro" id="IPR036928">
    <property type="entry name" value="AS_sf"/>
</dbReference>
<dbReference type="OrthoDB" id="9777859at2"/>
<protein>
    <submittedName>
        <fullName evidence="3">Amidase</fullName>
    </submittedName>
</protein>
<dbReference type="GO" id="GO:0003824">
    <property type="term" value="F:catalytic activity"/>
    <property type="evidence" value="ECO:0007669"/>
    <property type="project" value="InterPro"/>
</dbReference>
<dbReference type="InterPro" id="IPR023631">
    <property type="entry name" value="Amidase_dom"/>
</dbReference>
<evidence type="ECO:0000313" key="4">
    <source>
        <dbReference type="Proteomes" id="UP000092839"/>
    </source>
</evidence>
<dbReference type="AlphaFoldDB" id="A0A1B1UG86"/>
<name>A0A1B1UG86_9BRAD</name>
<organism evidence="3 4">
    <name type="scientific">Bradyrhizobium icense</name>
    <dbReference type="NCBI Taxonomy" id="1274631"/>
    <lineage>
        <taxon>Bacteria</taxon>
        <taxon>Pseudomonadati</taxon>
        <taxon>Pseudomonadota</taxon>
        <taxon>Alphaproteobacteria</taxon>
        <taxon>Hyphomicrobiales</taxon>
        <taxon>Nitrobacteraceae</taxon>
        <taxon>Bradyrhizobium</taxon>
    </lineage>
</organism>
<dbReference type="EMBL" id="CP016428">
    <property type="protein sequence ID" value="ANW01767.1"/>
    <property type="molecule type" value="Genomic_DNA"/>
</dbReference>
<dbReference type="Proteomes" id="UP000092839">
    <property type="component" value="Chromosome"/>
</dbReference>
<dbReference type="KEGG" id="bic:LMTR13_17935"/>
<sequence length="417" mass="43383">MISLAKLQRRIDAGDLSADDSIAQSLEAITAQDKTIGAFVCRAENLRAASDGPLRGIAVGIKDIIDTADFPTEMGSPIYRGYRPRGDAAVVMMLKQAGASIIGKTTTTAFASVDPTPTFNPHNKGHTPGGSSSGSAAAVAAGMVPLALGTQTGGSVIRPASFCGVAAIKPSYHLLPTVGVKCFSWTLDTVGLFAAGVDDVARGLSAMTGRPELLLPPTISTPRIGVVTQDFAGAPEASGEAALRIARRAVEKAGATVRALALPKNVAEAWRAQPVVQEFEAHRALAWEYREHYDAMAPLLRAKLDGSRDTTSFAYDEAIAVATRARQALEKVFDGVEVLLTLSAPGVAPKGLGSTGDARYNRVWTLMGVPCVNVPALVAEINLPVGVQVIARYGADAQALAAARFVEQALAGRISAA</sequence>
<accession>A0A1B1UG86</accession>
<dbReference type="SUPFAM" id="SSF75304">
    <property type="entry name" value="Amidase signature (AS) enzymes"/>
    <property type="match status" value="1"/>
</dbReference>
<dbReference type="RefSeq" id="WP_065728997.1">
    <property type="nucleotide sequence ID" value="NZ_CP016428.1"/>
</dbReference>
<evidence type="ECO:0000259" key="2">
    <source>
        <dbReference type="Pfam" id="PF01425"/>
    </source>
</evidence>
<dbReference type="InterPro" id="IPR000120">
    <property type="entry name" value="Amidase"/>
</dbReference>
<dbReference type="STRING" id="1274631.LMTR13_17935"/>
<evidence type="ECO:0000313" key="3">
    <source>
        <dbReference type="EMBL" id="ANW01767.1"/>
    </source>
</evidence>
<dbReference type="PANTHER" id="PTHR11895">
    <property type="entry name" value="TRANSAMIDASE"/>
    <property type="match status" value="1"/>
</dbReference>
<comment type="similarity">
    <text evidence="1">Belongs to the amidase family.</text>
</comment>